<sequence>MALSPGLRKALLGLSGAGALTIASVMLPELEGVRYTPYYDVAGVLTVCYGHTGKDISPAKTYSPAECKTLLDKDLQPAARAVEQAIKVPVNAYQKAALISFTYNVGTAAFLRSSLLRALNAGDYTQACVGLKSWTLAGGRQWQGLVNRREVEYQVCNWQEGKK</sequence>
<name>A0ABS6DE86_9ENTR</name>
<dbReference type="CDD" id="cd16900">
    <property type="entry name" value="endolysin_R21-like"/>
    <property type="match status" value="1"/>
</dbReference>
<comment type="similarity">
    <text evidence="1">Belongs to the glycosyl hydrolase 24 family.</text>
</comment>
<reference evidence="3" key="2">
    <citation type="submission" date="2023-07" db="EMBL/GenBank/DDBJ databases">
        <title>Cedecea davisae an AmpC producer and its therapeutic implications.</title>
        <authorList>
            <person name="Notter J."/>
        </authorList>
    </citation>
    <scope>NUCLEOTIDE SEQUENCE [LARGE SCALE GENOMIC DNA]</scope>
    <source>
        <strain evidence="3">1</strain>
    </source>
</reference>
<comment type="catalytic activity">
    <reaction evidence="1">
        <text>Hydrolysis of (1-&gt;4)-beta-linkages between N-acetylmuramic acid and N-acetyl-D-glucosamine residues in a peptidoglycan and between N-acetyl-D-glucosamine residues in chitodextrins.</text>
        <dbReference type="EC" id="3.2.1.17"/>
    </reaction>
</comment>
<reference evidence="2 3" key="1">
    <citation type="submission" date="2021-04" db="EMBL/GenBank/DDBJ databases">
        <authorList>
            <person name="Seiffert S.N."/>
        </authorList>
    </citation>
    <scope>NUCLEOTIDE SEQUENCE [LARGE SCALE GENOMIC DNA]</scope>
    <source>
        <strain evidence="2 3">1</strain>
    </source>
</reference>
<evidence type="ECO:0000256" key="1">
    <source>
        <dbReference type="RuleBase" id="RU003788"/>
    </source>
</evidence>
<evidence type="ECO:0000313" key="2">
    <source>
        <dbReference type="EMBL" id="MBU4681504.1"/>
    </source>
</evidence>
<protein>
    <recommendedName>
        <fullName evidence="1">Lysozyme</fullName>
        <ecNumber evidence="1">3.2.1.17</ecNumber>
    </recommendedName>
</protein>
<dbReference type="Pfam" id="PF00959">
    <property type="entry name" value="Phage_lysozyme"/>
    <property type="match status" value="1"/>
</dbReference>
<keyword evidence="1" id="KW-0378">Hydrolase</keyword>
<keyword evidence="1" id="KW-0081">Bacteriolytic enzyme</keyword>
<organism evidence="2 3">
    <name type="scientific">Cedecea davisae</name>
    <dbReference type="NCBI Taxonomy" id="158484"/>
    <lineage>
        <taxon>Bacteria</taxon>
        <taxon>Pseudomonadati</taxon>
        <taxon>Pseudomonadota</taxon>
        <taxon>Gammaproteobacteria</taxon>
        <taxon>Enterobacterales</taxon>
        <taxon>Enterobacteriaceae</taxon>
        <taxon>Cedecea</taxon>
    </lineage>
</organism>
<dbReference type="InterPro" id="IPR002196">
    <property type="entry name" value="Glyco_hydro_24"/>
</dbReference>
<proteinExistence type="inferred from homology"/>
<dbReference type="EC" id="3.2.1.17" evidence="1"/>
<keyword evidence="1" id="KW-0929">Antimicrobial</keyword>
<dbReference type="EMBL" id="JAGRYU010000008">
    <property type="protein sequence ID" value="MBU4681504.1"/>
    <property type="molecule type" value="Genomic_DNA"/>
</dbReference>
<dbReference type="InterPro" id="IPR043688">
    <property type="entry name" value="SAR_endolysin-like"/>
</dbReference>
<evidence type="ECO:0000313" key="3">
    <source>
        <dbReference type="Proteomes" id="UP000686327"/>
    </source>
</evidence>
<dbReference type="InterPro" id="IPR051018">
    <property type="entry name" value="Bacteriophage_GH24"/>
</dbReference>
<comment type="caution">
    <text evidence="2">The sequence shown here is derived from an EMBL/GenBank/DDBJ whole genome shotgun (WGS) entry which is preliminary data.</text>
</comment>
<dbReference type="PANTHER" id="PTHR38107:SF3">
    <property type="entry name" value="LYSOZYME RRRD-RELATED"/>
    <property type="match status" value="1"/>
</dbReference>
<keyword evidence="1" id="KW-0326">Glycosidase</keyword>
<gene>
    <name evidence="2" type="ORF">KC222_05725</name>
</gene>
<dbReference type="PANTHER" id="PTHR38107">
    <property type="match status" value="1"/>
</dbReference>
<dbReference type="HAMAP" id="MF_04136">
    <property type="entry name" value="SAR_ENDOLYSIN"/>
    <property type="match status" value="1"/>
</dbReference>
<dbReference type="RefSeq" id="WP_216374956.1">
    <property type="nucleotide sequence ID" value="NZ_JAGRYT010000012.1"/>
</dbReference>
<accession>A0ABS6DE86</accession>
<dbReference type="HAMAP" id="MF_04110">
    <property type="entry name" value="ENDOLYSIN_T4"/>
    <property type="match status" value="1"/>
</dbReference>
<keyword evidence="3" id="KW-1185">Reference proteome</keyword>
<dbReference type="InterPro" id="IPR034690">
    <property type="entry name" value="Endolysin_T4_type"/>
</dbReference>
<dbReference type="Proteomes" id="UP000686327">
    <property type="component" value="Unassembled WGS sequence"/>
</dbReference>